<dbReference type="InterPro" id="IPR050585">
    <property type="entry name" value="Xaa-Pro_dipeptidyl-ppase/CocE"/>
</dbReference>
<dbReference type="GO" id="GO:0008239">
    <property type="term" value="F:dipeptidyl-peptidase activity"/>
    <property type="evidence" value="ECO:0007669"/>
    <property type="project" value="InterPro"/>
</dbReference>
<dbReference type="InterPro" id="IPR005674">
    <property type="entry name" value="CocE/Ser_esterase"/>
</dbReference>
<evidence type="ECO:0000256" key="1">
    <source>
        <dbReference type="ARBA" id="ARBA00022801"/>
    </source>
</evidence>
<gene>
    <name evidence="3" type="ORF">GCM10010916_08200</name>
</gene>
<dbReference type="EMBL" id="BMGR01000002">
    <property type="protein sequence ID" value="GGF93223.1"/>
    <property type="molecule type" value="Genomic_DNA"/>
</dbReference>
<sequence length="586" mass="65851">MSGTRIIIDKDVEIPLRDGTITRADVYRLQDAPPGPVILVRTPYSKEDLVHIIAELFMDPFEMVRQGYVWLVQDVRGRFASEGDFEPFRNELQDGYDSVEWAAAQSWSNGKVGMAGSSYVGMTQWLAATQNPPHLRCIVPTMTASNYHEGVSYRSGALDFGTSMFWHLAVIGQHFLTREIDKGEASPEVLEKLTSSLFNIEEVMKSRPLAAVSPLDEAVHWYKTWLDHPSYDEYWKAIAPKEYYPSMNDIAVFNIGAWFDIFLGGTIENYTGMARKQGAKGSAGNRLLVGPWSHAEFSGRFAEMDFGLTASAYAANLGVKIKRFFDYWLKDEQNGIDSEPPVEVFVMGENVWKTAESYPLQETEWTKFYFHSGGSANTLKGDGALDTSAPETEPEDVYLFDPRNPVPTVGGNTLLLGYNINYNVGPKDQREIEGRSDVLCYSSEVLSGPLEIIGPVKSVLYASSSAKDTDWTVKLVDVHPDGRAFYVMEGILRARYHRSLEQAELLEPGKVYPFEIDLWSTAHVFKAGHKVRVEISSSNFPRYDVNTNTGGNFAEDRYEDMVHAVNTIYHTEEYPSHIVLPVIPRS</sequence>
<name>A0A917FPR4_9BACL</name>
<dbReference type="InterPro" id="IPR008979">
    <property type="entry name" value="Galactose-bd-like_sf"/>
</dbReference>
<dbReference type="Pfam" id="PF08530">
    <property type="entry name" value="PepX_C"/>
    <property type="match status" value="1"/>
</dbReference>
<dbReference type="Gene3D" id="2.60.120.260">
    <property type="entry name" value="Galactose-binding domain-like"/>
    <property type="match status" value="1"/>
</dbReference>
<evidence type="ECO:0000259" key="2">
    <source>
        <dbReference type="SMART" id="SM00939"/>
    </source>
</evidence>
<dbReference type="InterPro" id="IPR013736">
    <property type="entry name" value="Xaa-Pro_dipept_C"/>
</dbReference>
<reference evidence="3" key="1">
    <citation type="journal article" date="2014" name="Int. J. Syst. Evol. Microbiol.">
        <title>Complete genome sequence of Corynebacterium casei LMG S-19264T (=DSM 44701T), isolated from a smear-ripened cheese.</title>
        <authorList>
            <consortium name="US DOE Joint Genome Institute (JGI-PGF)"/>
            <person name="Walter F."/>
            <person name="Albersmeier A."/>
            <person name="Kalinowski J."/>
            <person name="Ruckert C."/>
        </authorList>
    </citation>
    <scope>NUCLEOTIDE SEQUENCE</scope>
    <source>
        <strain evidence="3">CGMCC 1.12987</strain>
    </source>
</reference>
<dbReference type="SUPFAM" id="SSF49785">
    <property type="entry name" value="Galactose-binding domain-like"/>
    <property type="match status" value="1"/>
</dbReference>
<dbReference type="Pfam" id="PF02129">
    <property type="entry name" value="Peptidase_S15"/>
    <property type="match status" value="1"/>
</dbReference>
<organism evidence="3 4">
    <name type="scientific">Paenibacillus abyssi</name>
    <dbReference type="NCBI Taxonomy" id="1340531"/>
    <lineage>
        <taxon>Bacteria</taxon>
        <taxon>Bacillati</taxon>
        <taxon>Bacillota</taxon>
        <taxon>Bacilli</taxon>
        <taxon>Bacillales</taxon>
        <taxon>Paenibacillaceae</taxon>
        <taxon>Paenibacillus</taxon>
    </lineage>
</organism>
<dbReference type="SMART" id="SM00939">
    <property type="entry name" value="PepX_C"/>
    <property type="match status" value="1"/>
</dbReference>
<comment type="caution">
    <text evidence="3">The sequence shown here is derived from an EMBL/GenBank/DDBJ whole genome shotgun (WGS) entry which is preliminary data.</text>
</comment>
<evidence type="ECO:0000313" key="4">
    <source>
        <dbReference type="Proteomes" id="UP000644756"/>
    </source>
</evidence>
<dbReference type="Gene3D" id="1.10.3020.10">
    <property type="entry name" value="alpha-amino acid ester hydrolase ( Helical cap domain)"/>
    <property type="match status" value="1"/>
</dbReference>
<dbReference type="InterPro" id="IPR029058">
    <property type="entry name" value="AB_hydrolase_fold"/>
</dbReference>
<accession>A0A917FPR4</accession>
<dbReference type="Proteomes" id="UP000644756">
    <property type="component" value="Unassembled WGS sequence"/>
</dbReference>
<dbReference type="RefSeq" id="WP_188529267.1">
    <property type="nucleotide sequence ID" value="NZ_BMGR01000002.1"/>
</dbReference>
<dbReference type="SUPFAM" id="SSF53474">
    <property type="entry name" value="alpha/beta-Hydrolases"/>
    <property type="match status" value="1"/>
</dbReference>
<protein>
    <submittedName>
        <fullName evidence="3">X-Pro dipeptidyl-peptidase</fullName>
    </submittedName>
</protein>
<dbReference type="PANTHER" id="PTHR43056:SF10">
    <property type="entry name" value="COCE_NOND FAMILY, PUTATIVE (AFU_ORTHOLOGUE AFUA_7G00600)-RELATED"/>
    <property type="match status" value="1"/>
</dbReference>
<dbReference type="InterPro" id="IPR000383">
    <property type="entry name" value="Xaa-Pro-like_dom"/>
</dbReference>
<dbReference type="PANTHER" id="PTHR43056">
    <property type="entry name" value="PEPTIDASE S9 PROLYL OLIGOPEPTIDASE"/>
    <property type="match status" value="1"/>
</dbReference>
<evidence type="ECO:0000313" key="3">
    <source>
        <dbReference type="EMBL" id="GGF93223.1"/>
    </source>
</evidence>
<proteinExistence type="predicted"/>
<reference evidence="3" key="2">
    <citation type="submission" date="2020-09" db="EMBL/GenBank/DDBJ databases">
        <authorList>
            <person name="Sun Q."/>
            <person name="Zhou Y."/>
        </authorList>
    </citation>
    <scope>NUCLEOTIDE SEQUENCE</scope>
    <source>
        <strain evidence="3">CGMCC 1.12987</strain>
    </source>
</reference>
<keyword evidence="4" id="KW-1185">Reference proteome</keyword>
<dbReference type="AlphaFoldDB" id="A0A917FPR4"/>
<dbReference type="NCBIfam" id="TIGR00976">
    <property type="entry name" value="CocE_NonD"/>
    <property type="match status" value="1"/>
</dbReference>
<feature type="domain" description="Xaa-Pro dipeptidyl-peptidase C-terminal" evidence="2">
    <location>
        <begin position="322"/>
        <end position="579"/>
    </location>
</feature>
<keyword evidence="1" id="KW-0378">Hydrolase</keyword>
<dbReference type="Gene3D" id="3.40.50.1820">
    <property type="entry name" value="alpha/beta hydrolase"/>
    <property type="match status" value="1"/>
</dbReference>